<evidence type="ECO:0000313" key="4">
    <source>
        <dbReference type="Proteomes" id="UP000285301"/>
    </source>
</evidence>
<dbReference type="InterPro" id="IPR059215">
    <property type="entry name" value="BRCT2_TopBP1-like"/>
</dbReference>
<dbReference type="CDD" id="cd17731">
    <property type="entry name" value="BRCT_TopBP1_rpt2_like"/>
    <property type="match status" value="1"/>
</dbReference>
<dbReference type="STRING" id="1965070.A0A443RQ52"/>
<dbReference type="EMBL" id="NCKU01000087">
    <property type="protein sequence ID" value="RWS17380.1"/>
    <property type="molecule type" value="Genomic_DNA"/>
</dbReference>
<dbReference type="InterPro" id="IPR036420">
    <property type="entry name" value="BRCT_dom_sf"/>
</dbReference>
<dbReference type="PROSITE" id="PS50172">
    <property type="entry name" value="BRCT"/>
    <property type="match status" value="5"/>
</dbReference>
<feature type="domain" description="BRCT" evidence="2">
    <location>
        <begin position="194"/>
        <end position="283"/>
    </location>
</feature>
<dbReference type="GO" id="GO:0033314">
    <property type="term" value="P:mitotic DNA replication checkpoint signaling"/>
    <property type="evidence" value="ECO:0007669"/>
    <property type="project" value="TreeGrafter"/>
</dbReference>
<dbReference type="GO" id="GO:0006270">
    <property type="term" value="P:DNA replication initiation"/>
    <property type="evidence" value="ECO:0007669"/>
    <property type="project" value="TreeGrafter"/>
</dbReference>
<keyword evidence="1" id="KW-0677">Repeat</keyword>
<dbReference type="Gene3D" id="3.40.50.10190">
    <property type="entry name" value="BRCT domain"/>
    <property type="match status" value="6"/>
</dbReference>
<organism evidence="3 4">
    <name type="scientific">Dinothrombium tinctorium</name>
    <dbReference type="NCBI Taxonomy" id="1965070"/>
    <lineage>
        <taxon>Eukaryota</taxon>
        <taxon>Metazoa</taxon>
        <taxon>Ecdysozoa</taxon>
        <taxon>Arthropoda</taxon>
        <taxon>Chelicerata</taxon>
        <taxon>Arachnida</taxon>
        <taxon>Acari</taxon>
        <taxon>Acariformes</taxon>
        <taxon>Trombidiformes</taxon>
        <taxon>Prostigmata</taxon>
        <taxon>Anystina</taxon>
        <taxon>Parasitengona</taxon>
        <taxon>Trombidioidea</taxon>
        <taxon>Trombidiidae</taxon>
        <taxon>Dinothrombium</taxon>
    </lineage>
</organism>
<proteinExistence type="predicted"/>
<dbReference type="CDD" id="cd17738">
    <property type="entry name" value="BRCT_TopBP1_rpt7"/>
    <property type="match status" value="1"/>
</dbReference>
<dbReference type="Pfam" id="PF12738">
    <property type="entry name" value="PTCB-BRCT"/>
    <property type="match status" value="1"/>
</dbReference>
<feature type="domain" description="BRCT" evidence="2">
    <location>
        <begin position="354"/>
        <end position="449"/>
    </location>
</feature>
<dbReference type="SUPFAM" id="SSF52113">
    <property type="entry name" value="BRCT domain"/>
    <property type="match status" value="5"/>
</dbReference>
<keyword evidence="4" id="KW-1185">Reference proteome</keyword>
<gene>
    <name evidence="3" type="ORF">B4U79_14350</name>
</gene>
<dbReference type="SMART" id="SM00292">
    <property type="entry name" value="BRCT"/>
    <property type="match status" value="5"/>
</dbReference>
<dbReference type="FunFam" id="3.40.50.10190:FF:000018">
    <property type="entry name" value="DNA topoisomerase 2-binding protein 1"/>
    <property type="match status" value="1"/>
</dbReference>
<reference evidence="3 4" key="1">
    <citation type="journal article" date="2018" name="Gigascience">
        <title>Genomes of trombidid mites reveal novel predicted allergens and laterally-transferred genes associated with secondary metabolism.</title>
        <authorList>
            <person name="Dong X."/>
            <person name="Chaisiri K."/>
            <person name="Xia D."/>
            <person name="Armstrong S.D."/>
            <person name="Fang Y."/>
            <person name="Donnelly M.J."/>
            <person name="Kadowaki T."/>
            <person name="McGarry J.W."/>
            <person name="Darby A.C."/>
            <person name="Makepeace B.L."/>
        </authorList>
    </citation>
    <scope>NUCLEOTIDE SEQUENCE [LARGE SCALE GENOMIC DNA]</scope>
    <source>
        <strain evidence="3">UoL-WK</strain>
    </source>
</reference>
<dbReference type="GO" id="GO:0016853">
    <property type="term" value="F:isomerase activity"/>
    <property type="evidence" value="ECO:0007669"/>
    <property type="project" value="UniProtKB-KW"/>
</dbReference>
<keyword evidence="3" id="KW-0413">Isomerase</keyword>
<dbReference type="PANTHER" id="PTHR13561:SF20">
    <property type="entry name" value="DNA TOPOISOMERASE 2-BINDING PROTEIN 1"/>
    <property type="match status" value="1"/>
</dbReference>
<dbReference type="Pfam" id="PF16589">
    <property type="entry name" value="BRCT_2"/>
    <property type="match status" value="1"/>
</dbReference>
<feature type="domain" description="BRCT" evidence="2">
    <location>
        <begin position="105"/>
        <end position="174"/>
    </location>
</feature>
<dbReference type="CDD" id="cd00027">
    <property type="entry name" value="BRCT"/>
    <property type="match status" value="1"/>
</dbReference>
<comment type="caution">
    <text evidence="3">The sequence shown here is derived from an EMBL/GenBank/DDBJ whole genome shotgun (WGS) entry which is preliminary data.</text>
</comment>
<accession>A0A443RQ52</accession>
<feature type="domain" description="BRCT" evidence="2">
    <location>
        <begin position="731"/>
        <end position="822"/>
    </location>
</feature>
<feature type="domain" description="BRCT" evidence="2">
    <location>
        <begin position="505"/>
        <end position="602"/>
    </location>
</feature>
<name>A0A443RQ52_9ACAR</name>
<dbReference type="GO" id="GO:0007095">
    <property type="term" value="P:mitotic G2 DNA damage checkpoint signaling"/>
    <property type="evidence" value="ECO:0007669"/>
    <property type="project" value="TreeGrafter"/>
</dbReference>
<sequence>MSAEKSEIYFFEGNKSRLSESMQAAFQMLADNGFIVSWVDEKQVYKLIDGRELRYFVFETFDGKTYEHIRTQKCRIFGPNCILQCNPAARVHLPVRDRPVMSLCMRSIAVTITGFNKQRKEELIKKIELMCGVFSNELKTGVTHIVAYNAMSNKCRAARGQDFKIMTDKWIDDCWEQCKTKIFLANSNDYFRKYRLPLFAGMNICVSQLSPVDRSNVKKLVEANGGIYSGSLNLKVTTHLILMVPRGDKFESARKRRIFILTKKWLEDSVEKGRLLKEEDYLIDEEVFENCEEPIDSKENKTQIEERIRKEEIQETCPNLTGDANIAILQTQIFVESPVLQEISQLYHRKGSESNVNLFDGFDFYIIGCDKKLFQKLRNLIVKQSGFVSSSLKESITHVISGPNLTEEDVLQLKQQLKSRGNRVPCLHVRWIIDCSKTNELLSVKSYLDAIFYPENNAHSLSFDSVNEIKNSESRIINKKEVSICDQHVMNEYNEMFMETETLDTKKPPLDGCVITFSLFGESMKKELKEIASSLGATCQDYFSRAMSVSKKVLANTHLVVEQPEGIKYESALKWNIHCVSKEWIYKCRDTQTRANEEEFLIRKKIVTDKIPESSVKVEEINNSYVHKNFSENNELRKKVQGLMQLTAEGNHVDLNRIQKQDDFQTNLDIKEVDIPCSMPVVWKPPIERVSIPMVHRANTEKLNFDAETGRGFSLAQINEEHSIEKNETFQATGKTSAYRFMITGFQEDEKDRLVSIINELGGEVLNNVNFDPSCTHLIVKRFLKNEKIICCTVSGKWVLVVDYLIESQQKGYFLEEKYFDYSVKGNNIPDRYRAAMIRWREKIQRGESKGPYSEKKIMIIGSDTSSYARIIRAGGGIPLEFQIEKFTQEINQRENELIGINFAIAQITKKVFGSVSQITAPLKKFGIDCVKVDYLLKLITSENQPEMDDLLLSKSSSSNPSSGFASSLNSLSVLSNDNRFKRDLEYVNNNLKRSKLDNIDIS</sequence>
<evidence type="ECO:0000259" key="2">
    <source>
        <dbReference type="PROSITE" id="PS50172"/>
    </source>
</evidence>
<dbReference type="Pfam" id="PF00533">
    <property type="entry name" value="BRCT"/>
    <property type="match status" value="3"/>
</dbReference>
<evidence type="ECO:0000313" key="3">
    <source>
        <dbReference type="EMBL" id="RWS17380.1"/>
    </source>
</evidence>
<dbReference type="OrthoDB" id="6505700at2759"/>
<dbReference type="InterPro" id="IPR001357">
    <property type="entry name" value="BRCT_dom"/>
</dbReference>
<protein>
    <submittedName>
        <fullName evidence="3">DNA topoisomerase 2-binding protein 1-like protein</fullName>
    </submittedName>
</protein>
<dbReference type="Proteomes" id="UP000285301">
    <property type="component" value="Unassembled WGS sequence"/>
</dbReference>
<dbReference type="PANTHER" id="PTHR13561">
    <property type="entry name" value="DNA REPLICATION REGULATOR DPB11-RELATED"/>
    <property type="match status" value="1"/>
</dbReference>
<dbReference type="AlphaFoldDB" id="A0A443RQ52"/>
<evidence type="ECO:0000256" key="1">
    <source>
        <dbReference type="ARBA" id="ARBA00022737"/>
    </source>
</evidence>